<evidence type="ECO:0000256" key="4">
    <source>
        <dbReference type="RuleBase" id="RU361277"/>
    </source>
</evidence>
<comment type="caution">
    <text evidence="6">The sequence shown here is derived from an EMBL/GenBank/DDBJ whole genome shotgun (WGS) entry which is preliminary data.</text>
</comment>
<name>A0ABW5P8L8_9BACL</name>
<dbReference type="Gene3D" id="3.40.50.720">
    <property type="entry name" value="NAD(P)-binding Rossmann-like Domain"/>
    <property type="match status" value="1"/>
</dbReference>
<comment type="similarity">
    <text evidence="4">Belongs to the zinc-containing alcohol dehydrogenase family.</text>
</comment>
<accession>A0ABW5P8L8</accession>
<evidence type="ECO:0000256" key="3">
    <source>
        <dbReference type="ARBA" id="ARBA00023002"/>
    </source>
</evidence>
<dbReference type="EMBL" id="JBHUME010000002">
    <property type="protein sequence ID" value="MFD2611454.1"/>
    <property type="molecule type" value="Genomic_DNA"/>
</dbReference>
<keyword evidence="1 4" id="KW-0479">Metal-binding</keyword>
<dbReference type="PANTHER" id="PTHR43401">
    <property type="entry name" value="L-THREONINE 3-DEHYDROGENASE"/>
    <property type="match status" value="1"/>
</dbReference>
<evidence type="ECO:0000256" key="1">
    <source>
        <dbReference type="ARBA" id="ARBA00022723"/>
    </source>
</evidence>
<dbReference type="PANTHER" id="PTHR43401:SF2">
    <property type="entry name" value="L-THREONINE 3-DEHYDROGENASE"/>
    <property type="match status" value="1"/>
</dbReference>
<dbReference type="InterPro" id="IPR036291">
    <property type="entry name" value="NAD(P)-bd_dom_sf"/>
</dbReference>
<dbReference type="Gene3D" id="3.90.180.10">
    <property type="entry name" value="Medium-chain alcohol dehydrogenases, catalytic domain"/>
    <property type="match status" value="1"/>
</dbReference>
<reference evidence="7" key="1">
    <citation type="journal article" date="2019" name="Int. J. Syst. Evol. Microbiol.">
        <title>The Global Catalogue of Microorganisms (GCM) 10K type strain sequencing project: providing services to taxonomists for standard genome sequencing and annotation.</title>
        <authorList>
            <consortium name="The Broad Institute Genomics Platform"/>
            <consortium name="The Broad Institute Genome Sequencing Center for Infectious Disease"/>
            <person name="Wu L."/>
            <person name="Ma J."/>
        </authorList>
    </citation>
    <scope>NUCLEOTIDE SEQUENCE [LARGE SCALE GENOMIC DNA]</scope>
    <source>
        <strain evidence="7">KCTC 3950</strain>
    </source>
</reference>
<proteinExistence type="inferred from homology"/>
<keyword evidence="3" id="KW-0560">Oxidoreductase</keyword>
<evidence type="ECO:0000256" key="2">
    <source>
        <dbReference type="ARBA" id="ARBA00022833"/>
    </source>
</evidence>
<dbReference type="RefSeq" id="WP_377600079.1">
    <property type="nucleotide sequence ID" value="NZ_JBHUME010000002.1"/>
</dbReference>
<dbReference type="PROSITE" id="PS00059">
    <property type="entry name" value="ADH_ZINC"/>
    <property type="match status" value="1"/>
</dbReference>
<dbReference type="Pfam" id="PF08240">
    <property type="entry name" value="ADH_N"/>
    <property type="match status" value="1"/>
</dbReference>
<protein>
    <submittedName>
        <fullName evidence="6">Zinc-binding dehydrogenase</fullName>
    </submittedName>
</protein>
<comment type="cofactor">
    <cofactor evidence="4">
        <name>Zn(2+)</name>
        <dbReference type="ChEBI" id="CHEBI:29105"/>
    </cofactor>
</comment>
<dbReference type="InterPro" id="IPR050129">
    <property type="entry name" value="Zn_alcohol_dh"/>
</dbReference>
<keyword evidence="2 4" id="KW-0862">Zinc</keyword>
<gene>
    <name evidence="6" type="ORF">ACFSUF_03345</name>
</gene>
<dbReference type="InterPro" id="IPR020843">
    <property type="entry name" value="ER"/>
</dbReference>
<evidence type="ECO:0000313" key="6">
    <source>
        <dbReference type="EMBL" id="MFD2611454.1"/>
    </source>
</evidence>
<feature type="domain" description="Enoyl reductase (ER)" evidence="5">
    <location>
        <begin position="8"/>
        <end position="335"/>
    </location>
</feature>
<dbReference type="InterPro" id="IPR013154">
    <property type="entry name" value="ADH-like_N"/>
</dbReference>
<dbReference type="Pfam" id="PF00107">
    <property type="entry name" value="ADH_zinc_N"/>
    <property type="match status" value="1"/>
</dbReference>
<evidence type="ECO:0000313" key="7">
    <source>
        <dbReference type="Proteomes" id="UP001597541"/>
    </source>
</evidence>
<dbReference type="InterPro" id="IPR011032">
    <property type="entry name" value="GroES-like_sf"/>
</dbReference>
<dbReference type="InterPro" id="IPR002328">
    <property type="entry name" value="ADH_Zn_CS"/>
</dbReference>
<organism evidence="6 7">
    <name type="scientific">Paenibacillus gansuensis</name>
    <dbReference type="NCBI Taxonomy" id="306542"/>
    <lineage>
        <taxon>Bacteria</taxon>
        <taxon>Bacillati</taxon>
        <taxon>Bacillota</taxon>
        <taxon>Bacilli</taxon>
        <taxon>Bacillales</taxon>
        <taxon>Paenibacillaceae</taxon>
        <taxon>Paenibacillus</taxon>
    </lineage>
</organism>
<evidence type="ECO:0000259" key="5">
    <source>
        <dbReference type="SMART" id="SM00829"/>
    </source>
</evidence>
<sequence length="338" mass="36226">MKAAFYNGNKSITVQENAPVPPKAGEIQIQVAYAGLCGTDLHIYLGHMDKRVTFPQIMGHEMSGVVHAVGEGVTGFTVGDPVTVMPLHPCGECPACNAGHSHICQNLKFLGIETPGAFQSYWTVPAFTVLHLPKGLSLQHGALVEPLAVACHDVRLGEVKQGDYAVVLGGGPIGTLIALVAREAGAKVLVSEINPYRLELLAELGLETINPKEDSIVDRVQQATDGAGADIVFEVTSSAVGAELMTQLPRTRGRIVVVAIFSEPVKVDLHRFFWRELKLCGARVYEREDFQSAIDLAASGKLALDRIITGTYPLAEAEKGFQQMENGGKAMKILLSCS</sequence>
<dbReference type="SUPFAM" id="SSF51735">
    <property type="entry name" value="NAD(P)-binding Rossmann-fold domains"/>
    <property type="match status" value="1"/>
</dbReference>
<dbReference type="SUPFAM" id="SSF50129">
    <property type="entry name" value="GroES-like"/>
    <property type="match status" value="1"/>
</dbReference>
<dbReference type="Proteomes" id="UP001597541">
    <property type="component" value="Unassembled WGS sequence"/>
</dbReference>
<dbReference type="SMART" id="SM00829">
    <property type="entry name" value="PKS_ER"/>
    <property type="match status" value="1"/>
</dbReference>
<dbReference type="InterPro" id="IPR013149">
    <property type="entry name" value="ADH-like_C"/>
</dbReference>
<keyword evidence="7" id="KW-1185">Reference proteome</keyword>